<proteinExistence type="predicted"/>
<name>A0ABU5Q9Z2_9BACT</name>
<reference evidence="1 2" key="1">
    <citation type="submission" date="2023-12" db="EMBL/GenBank/DDBJ databases">
        <title>Novel species of the genus Arcicella isolated from rivers.</title>
        <authorList>
            <person name="Lu H."/>
        </authorList>
    </citation>
    <scope>NUCLEOTIDE SEQUENCE [LARGE SCALE GENOMIC DNA]</scope>
    <source>
        <strain evidence="1 2">KCTC 23307</strain>
    </source>
</reference>
<evidence type="ECO:0008006" key="3">
    <source>
        <dbReference type="Google" id="ProtNLM"/>
    </source>
</evidence>
<organism evidence="1 2">
    <name type="scientific">Arcicella rigui</name>
    <dbReference type="NCBI Taxonomy" id="797020"/>
    <lineage>
        <taxon>Bacteria</taxon>
        <taxon>Pseudomonadati</taxon>
        <taxon>Bacteroidota</taxon>
        <taxon>Cytophagia</taxon>
        <taxon>Cytophagales</taxon>
        <taxon>Flectobacillaceae</taxon>
        <taxon>Arcicella</taxon>
    </lineage>
</organism>
<evidence type="ECO:0000313" key="1">
    <source>
        <dbReference type="EMBL" id="MEA5139438.1"/>
    </source>
</evidence>
<evidence type="ECO:0000313" key="2">
    <source>
        <dbReference type="Proteomes" id="UP001302949"/>
    </source>
</evidence>
<dbReference type="RefSeq" id="WP_323296600.1">
    <property type="nucleotide sequence ID" value="NZ_JAYFUM010000010.1"/>
</dbReference>
<comment type="caution">
    <text evidence="1">The sequence shown here is derived from an EMBL/GenBank/DDBJ whole genome shotgun (WGS) entry which is preliminary data.</text>
</comment>
<keyword evidence="2" id="KW-1185">Reference proteome</keyword>
<protein>
    <recommendedName>
        <fullName evidence="3">Type I restriction enzyme R protein N-terminal domain-containing protein</fullName>
    </recommendedName>
</protein>
<gene>
    <name evidence="1" type="ORF">VB248_09840</name>
</gene>
<accession>A0ABU5Q9Z2</accession>
<dbReference type="EMBL" id="JAYFUM010000010">
    <property type="protein sequence ID" value="MEA5139438.1"/>
    <property type="molecule type" value="Genomic_DNA"/>
</dbReference>
<dbReference type="Proteomes" id="UP001302949">
    <property type="component" value="Unassembled WGS sequence"/>
</dbReference>
<sequence length="176" mass="20597">MLIQEILQDPVLSNFLCDDCEEHGIGINVSETLNRNDYIIIRVDKYYNTIIKDNSRPKSPDCLIIQHCGGNRFVLYLVELKAIESLKTEKLSDIRDKFQNCFDDFMSDKFRNYFYNTDYDFSIKLLFISDPKEGNKNTKNQPTRMDNLLSLPPCNFGNRKYLLNHKLPNPTVQPCQ</sequence>